<dbReference type="GO" id="GO:0005762">
    <property type="term" value="C:mitochondrial large ribosomal subunit"/>
    <property type="evidence" value="ECO:0007669"/>
    <property type="project" value="TreeGrafter"/>
</dbReference>
<dbReference type="FunFam" id="3.90.1030.10:FF:000007">
    <property type="entry name" value="39S ribosomal protein L17, mitochondrial"/>
    <property type="match status" value="1"/>
</dbReference>
<evidence type="ECO:0000256" key="2">
    <source>
        <dbReference type="ARBA" id="ARBA00008777"/>
    </source>
</evidence>
<dbReference type="RefSeq" id="XP_017308134.1">
    <property type="nucleotide sequence ID" value="XM_017452645.2"/>
</dbReference>
<dbReference type="OrthoDB" id="275000at2759"/>
<dbReference type="NCBIfam" id="TIGR00059">
    <property type="entry name" value="L17"/>
    <property type="match status" value="1"/>
</dbReference>
<evidence type="ECO:0000256" key="5">
    <source>
        <dbReference type="ARBA" id="ARBA00023128"/>
    </source>
</evidence>
<evidence type="ECO:0000313" key="12">
    <source>
        <dbReference type="RefSeq" id="XP_017308132.1"/>
    </source>
</evidence>
<evidence type="ECO:0000256" key="6">
    <source>
        <dbReference type="ARBA" id="ARBA00023274"/>
    </source>
</evidence>
<keyword evidence="6 9" id="KW-0687">Ribonucleoprotein</keyword>
<dbReference type="GO" id="GO:0006412">
    <property type="term" value="P:translation"/>
    <property type="evidence" value="ECO:0007669"/>
    <property type="project" value="InterPro"/>
</dbReference>
<dbReference type="PANTHER" id="PTHR14413">
    <property type="entry name" value="RIBOSOMAL PROTEIN L17"/>
    <property type="match status" value="1"/>
</dbReference>
<evidence type="ECO:0000313" key="10">
    <source>
        <dbReference type="EMBL" id="AHH42572.1"/>
    </source>
</evidence>
<dbReference type="GeneTree" id="ENSGT00390000010698"/>
<dbReference type="RefSeq" id="XP_017308133.1">
    <property type="nucleotide sequence ID" value="XM_017452644.2"/>
</dbReference>
<dbReference type="AlphaFoldDB" id="W5UKI7"/>
<dbReference type="Proteomes" id="UP000221080">
    <property type="component" value="Chromosome 23"/>
</dbReference>
<evidence type="ECO:0000256" key="4">
    <source>
        <dbReference type="ARBA" id="ARBA00022980"/>
    </source>
</evidence>
<evidence type="ECO:0000256" key="9">
    <source>
        <dbReference type="RuleBase" id="RU000660"/>
    </source>
</evidence>
<evidence type="ECO:0000313" key="13">
    <source>
        <dbReference type="RefSeq" id="XP_017308133.1"/>
    </source>
</evidence>
<dbReference type="GO" id="GO:0003735">
    <property type="term" value="F:structural constituent of ribosome"/>
    <property type="evidence" value="ECO:0007669"/>
    <property type="project" value="InterPro"/>
</dbReference>
<dbReference type="PANTHER" id="PTHR14413:SF16">
    <property type="entry name" value="LARGE RIBOSOMAL SUBUNIT PROTEIN BL17M"/>
    <property type="match status" value="1"/>
</dbReference>
<keyword evidence="5" id="KW-0496">Mitochondrion</keyword>
<comment type="similarity">
    <text evidence="2 9">Belongs to the bacterial ribosomal protein bL17 family.</text>
</comment>
<evidence type="ECO:0000256" key="7">
    <source>
        <dbReference type="ARBA" id="ARBA00035290"/>
    </source>
</evidence>
<dbReference type="OMA" id="HKPTMEM"/>
<dbReference type="KEGG" id="ipu:108256095"/>
<dbReference type="EMBL" id="JT417982">
    <property type="protein sequence ID" value="AHH42572.1"/>
    <property type="molecule type" value="mRNA"/>
</dbReference>
<dbReference type="InterPro" id="IPR036373">
    <property type="entry name" value="Ribosomal_bL17_sf"/>
</dbReference>
<gene>
    <name evidence="10" type="primary">MRPL17</name>
    <name evidence="12 13 14" type="synonym">mrpl17</name>
</gene>
<keyword evidence="3" id="KW-0809">Transit peptide</keyword>
<protein>
    <recommendedName>
        <fullName evidence="7">Large ribosomal subunit protein bL17m</fullName>
    </recommendedName>
    <alternativeName>
        <fullName evidence="8">39S ribosomal protein L17, mitochondrial</fullName>
    </alternativeName>
</protein>
<dbReference type="CTD" id="63875"/>
<dbReference type="GeneID" id="108256095"/>
<evidence type="ECO:0000256" key="3">
    <source>
        <dbReference type="ARBA" id="ARBA00022946"/>
    </source>
</evidence>
<keyword evidence="4 9" id="KW-0689">Ribosomal protein</keyword>
<dbReference type="Gene3D" id="3.90.1030.10">
    <property type="entry name" value="Ribosomal protein L17"/>
    <property type="match status" value="1"/>
</dbReference>
<evidence type="ECO:0000256" key="8">
    <source>
        <dbReference type="ARBA" id="ARBA00035413"/>
    </source>
</evidence>
<accession>W5UKI7</accession>
<reference evidence="12 13" key="3">
    <citation type="submission" date="2025-04" db="UniProtKB">
        <authorList>
            <consortium name="RefSeq"/>
        </authorList>
    </citation>
    <scope>IDENTIFICATION</scope>
    <source>
        <tissue evidence="12 13">Blood</tissue>
    </source>
</reference>
<comment type="subcellular location">
    <subcellularLocation>
        <location evidence="1">Mitochondrion</location>
    </subcellularLocation>
</comment>
<sequence length="169" mass="19514">MRLTIRALISHGRVARRMGLGPESRINMLRNILTGLVRHERIETTRARADEVRFYAEKLIDYAKKGDTNKKSMEMADFWLTEKDLIPKLFKVLAPRFENKSSGYTLLASIPNRENLDRAAMAVIEYKGNPFPPLFPVKRTDELNLVNQLLKGYREEKAQLTTENVGTHR</sequence>
<name>W5UKI7_ICTPU</name>
<proteinExistence type="evidence at transcript level"/>
<keyword evidence="11" id="KW-1185">Reference proteome</keyword>
<dbReference type="STRING" id="7998.ENSIPUP00000027146"/>
<reference evidence="11" key="2">
    <citation type="journal article" date="2016" name="Nat. Commun.">
        <title>The channel catfish genome sequence provides insights into the evolution of scale formation in teleosts.</title>
        <authorList>
            <person name="Liu Z."/>
            <person name="Liu S."/>
            <person name="Yao J."/>
            <person name="Bao L."/>
            <person name="Zhang J."/>
            <person name="Li Y."/>
            <person name="Jiang C."/>
            <person name="Sun L."/>
            <person name="Wang R."/>
            <person name="Zhang Y."/>
            <person name="Zhou T."/>
            <person name="Zeng Q."/>
            <person name="Fu Q."/>
            <person name="Gao S."/>
            <person name="Li N."/>
            <person name="Koren S."/>
            <person name="Jiang Y."/>
            <person name="Zimin A."/>
            <person name="Xu P."/>
            <person name="Phillippy A.M."/>
            <person name="Geng X."/>
            <person name="Song L."/>
            <person name="Sun F."/>
            <person name="Li C."/>
            <person name="Wang X."/>
            <person name="Chen A."/>
            <person name="Jin Y."/>
            <person name="Yuan Z."/>
            <person name="Yang Y."/>
            <person name="Tan S."/>
            <person name="Peatman E."/>
            <person name="Lu J."/>
            <person name="Qin Z."/>
            <person name="Dunham R."/>
            <person name="Li Z."/>
            <person name="Sonstegard T."/>
            <person name="Feng J."/>
            <person name="Danzmann R.G."/>
            <person name="Schroeder S."/>
            <person name="Scheffler B."/>
            <person name="Duke M.V."/>
            <person name="Ballard L."/>
            <person name="Kucuktas H."/>
            <person name="Kaltenboeck L."/>
            <person name="Liu H."/>
            <person name="Armbruster J."/>
            <person name="Xie Y."/>
            <person name="Kirby M.L."/>
            <person name="Tian Y."/>
            <person name="Flanagan M.E."/>
            <person name="Mu W."/>
            <person name="Waldbieser G.C."/>
        </authorList>
    </citation>
    <scope>NUCLEOTIDE SEQUENCE [LARGE SCALE GENOMIC DNA]</scope>
    <source>
        <strain evidence="11">SDA103</strain>
    </source>
</reference>
<dbReference type="SUPFAM" id="SSF64263">
    <property type="entry name" value="Prokaryotic ribosomal protein L17"/>
    <property type="match status" value="1"/>
</dbReference>
<evidence type="ECO:0000313" key="14">
    <source>
        <dbReference type="RefSeq" id="XP_017308134.1"/>
    </source>
</evidence>
<dbReference type="Pfam" id="PF01196">
    <property type="entry name" value="Ribosomal_L17"/>
    <property type="match status" value="1"/>
</dbReference>
<reference evidence="10" key="1">
    <citation type="journal article" date="2012" name="BMC Genomics">
        <title>Efficient assembly and annotation of the transcriptome of catfish by RNA-Seq analysis of a doubled haploid homozygote.</title>
        <authorList>
            <person name="Liu S."/>
            <person name="Zhang Y."/>
            <person name="Zhou Z."/>
            <person name="Waldbieser G."/>
            <person name="Sun F."/>
            <person name="Lu J."/>
            <person name="Zhang J."/>
            <person name="Jiang Y."/>
            <person name="Zhang H."/>
            <person name="Wang X."/>
            <person name="Rajendran K.V."/>
            <person name="Khoo L."/>
            <person name="Kucuktas H."/>
            <person name="Peatman E."/>
            <person name="Liu Z."/>
        </authorList>
    </citation>
    <scope>NUCLEOTIDE SEQUENCE</scope>
    <source>
        <tissue evidence="10">Mixed</tissue>
    </source>
</reference>
<dbReference type="InterPro" id="IPR000456">
    <property type="entry name" value="Ribosomal_bL17"/>
</dbReference>
<evidence type="ECO:0000256" key="1">
    <source>
        <dbReference type="ARBA" id="ARBA00004173"/>
    </source>
</evidence>
<organism evidence="10">
    <name type="scientific">Ictalurus punctatus</name>
    <name type="common">Channel catfish</name>
    <name type="synonym">Silurus punctatus</name>
    <dbReference type="NCBI Taxonomy" id="7998"/>
    <lineage>
        <taxon>Eukaryota</taxon>
        <taxon>Metazoa</taxon>
        <taxon>Chordata</taxon>
        <taxon>Craniata</taxon>
        <taxon>Vertebrata</taxon>
        <taxon>Euteleostomi</taxon>
        <taxon>Actinopterygii</taxon>
        <taxon>Neopterygii</taxon>
        <taxon>Teleostei</taxon>
        <taxon>Ostariophysi</taxon>
        <taxon>Siluriformes</taxon>
        <taxon>Ictaluridae</taxon>
        <taxon>Ictalurus</taxon>
    </lineage>
</organism>
<evidence type="ECO:0000313" key="11">
    <source>
        <dbReference type="Proteomes" id="UP000221080"/>
    </source>
</evidence>
<dbReference type="RefSeq" id="XP_017308132.1">
    <property type="nucleotide sequence ID" value="XM_017452643.3"/>
</dbReference>